<comment type="subunit">
    <text evidence="3">Heterohexamer of two PFD-alpha type and four PFD-beta type subunits.</text>
</comment>
<dbReference type="AlphaFoldDB" id="A0A9W7DSE8"/>
<evidence type="ECO:0000256" key="3">
    <source>
        <dbReference type="PIRNR" id="PIRNR016477"/>
    </source>
</evidence>
<protein>
    <recommendedName>
        <fullName evidence="3">Prefoldin subunit 4</fullName>
    </recommendedName>
</protein>
<dbReference type="InterPro" id="IPR002777">
    <property type="entry name" value="PFD_beta-like"/>
</dbReference>
<comment type="caution">
    <text evidence="6">The sequence shown here is derived from an EMBL/GenBank/DDBJ whole genome shotgun (WGS) entry which is preliminary data.</text>
</comment>
<organism evidence="6 7">
    <name type="scientific">Triparma laevis f. longispina</name>
    <dbReference type="NCBI Taxonomy" id="1714387"/>
    <lineage>
        <taxon>Eukaryota</taxon>
        <taxon>Sar</taxon>
        <taxon>Stramenopiles</taxon>
        <taxon>Ochrophyta</taxon>
        <taxon>Bolidophyceae</taxon>
        <taxon>Parmales</taxon>
        <taxon>Triparmaceae</taxon>
        <taxon>Triparma</taxon>
    </lineage>
</organism>
<comment type="similarity">
    <text evidence="1 3">Belongs to the prefoldin subunit beta family.</text>
</comment>
<dbReference type="PANTHER" id="PTHR21100">
    <property type="entry name" value="PREFOLDIN SUBUNIT 4"/>
    <property type="match status" value="1"/>
</dbReference>
<dbReference type="Pfam" id="PF01920">
    <property type="entry name" value="Prefoldin_2"/>
    <property type="match status" value="1"/>
</dbReference>
<sequence length="132" mass="14761">MSSGAMLTKDQEVDVEVSPHDQESINEFGRLNARLHEARGENDSYKTRLEKLDDACTELMMGSGENVWVLLGDAFISCSEDDATALCEGQVEKVQETVDKLEEEVKGIEDRQKELKTELYGRFGSSINLEEA</sequence>
<dbReference type="GO" id="GO:0005737">
    <property type="term" value="C:cytoplasm"/>
    <property type="evidence" value="ECO:0007669"/>
    <property type="project" value="TreeGrafter"/>
</dbReference>
<evidence type="ECO:0000256" key="4">
    <source>
        <dbReference type="SAM" id="Coils"/>
    </source>
</evidence>
<dbReference type="EMBL" id="BRXW01000418">
    <property type="protein sequence ID" value="GMH52550.1"/>
    <property type="molecule type" value="Genomic_DNA"/>
</dbReference>
<gene>
    <name evidence="6" type="ORF">TrLO_g7823</name>
</gene>
<dbReference type="Proteomes" id="UP001165122">
    <property type="component" value="Unassembled WGS sequence"/>
</dbReference>
<dbReference type="CDD" id="cd23165">
    <property type="entry name" value="Prefoldin_4"/>
    <property type="match status" value="1"/>
</dbReference>
<dbReference type="InterPro" id="IPR016661">
    <property type="entry name" value="PFDN4"/>
</dbReference>
<dbReference type="Gene3D" id="1.10.287.370">
    <property type="match status" value="1"/>
</dbReference>
<evidence type="ECO:0000256" key="1">
    <source>
        <dbReference type="ARBA" id="ARBA00008045"/>
    </source>
</evidence>
<keyword evidence="4" id="KW-0175">Coiled coil</keyword>
<name>A0A9W7DSE8_9STRA</name>
<evidence type="ECO:0000313" key="7">
    <source>
        <dbReference type="Proteomes" id="UP001165122"/>
    </source>
</evidence>
<dbReference type="PIRSF" id="PIRSF016477">
    <property type="entry name" value="Prefoldin_subunit_4"/>
    <property type="match status" value="1"/>
</dbReference>
<comment type="function">
    <text evidence="3">Binds specifically to cytosolic chaperonin (c-CPN) and transfers target proteins to it. Binds to nascent polypeptide chain and promotes folding in an environment in which there are many competing pathways for nonnative proteins.</text>
</comment>
<dbReference type="OrthoDB" id="10250441at2759"/>
<feature type="compositionally biased region" description="Basic and acidic residues" evidence="5">
    <location>
        <begin position="9"/>
        <end position="23"/>
    </location>
</feature>
<dbReference type="InterPro" id="IPR009053">
    <property type="entry name" value="Prefoldin"/>
</dbReference>
<evidence type="ECO:0000256" key="2">
    <source>
        <dbReference type="ARBA" id="ARBA00023186"/>
    </source>
</evidence>
<evidence type="ECO:0000313" key="6">
    <source>
        <dbReference type="EMBL" id="GMH52550.1"/>
    </source>
</evidence>
<evidence type="ECO:0000256" key="5">
    <source>
        <dbReference type="SAM" id="MobiDB-lite"/>
    </source>
</evidence>
<dbReference type="SUPFAM" id="SSF46579">
    <property type="entry name" value="Prefoldin"/>
    <property type="match status" value="1"/>
</dbReference>
<keyword evidence="2 3" id="KW-0143">Chaperone</keyword>
<keyword evidence="7" id="KW-1185">Reference proteome</keyword>
<accession>A0A9W7DSE8</accession>
<proteinExistence type="inferred from homology"/>
<dbReference type="GO" id="GO:0016272">
    <property type="term" value="C:prefoldin complex"/>
    <property type="evidence" value="ECO:0007669"/>
    <property type="project" value="UniProtKB-UniRule"/>
</dbReference>
<reference evidence="7" key="1">
    <citation type="journal article" date="2023" name="Commun. Biol.">
        <title>Genome analysis of Parmales, the sister group of diatoms, reveals the evolutionary specialization of diatoms from phago-mixotrophs to photoautotrophs.</title>
        <authorList>
            <person name="Ban H."/>
            <person name="Sato S."/>
            <person name="Yoshikawa S."/>
            <person name="Yamada K."/>
            <person name="Nakamura Y."/>
            <person name="Ichinomiya M."/>
            <person name="Sato N."/>
            <person name="Blanc-Mathieu R."/>
            <person name="Endo H."/>
            <person name="Kuwata A."/>
            <person name="Ogata H."/>
        </authorList>
    </citation>
    <scope>NUCLEOTIDE SEQUENCE [LARGE SCALE GENOMIC DNA]</scope>
    <source>
        <strain evidence="7">NIES 3700</strain>
    </source>
</reference>
<feature type="region of interest" description="Disordered" evidence="5">
    <location>
        <begin position="1"/>
        <end position="23"/>
    </location>
</feature>
<dbReference type="PANTHER" id="PTHR21100:SF9">
    <property type="entry name" value="PREFOLDIN SUBUNIT 4"/>
    <property type="match status" value="1"/>
</dbReference>
<feature type="coiled-coil region" evidence="4">
    <location>
        <begin position="84"/>
        <end position="118"/>
    </location>
</feature>
<dbReference type="GO" id="GO:0006457">
    <property type="term" value="P:protein folding"/>
    <property type="evidence" value="ECO:0007669"/>
    <property type="project" value="UniProtKB-UniRule"/>
</dbReference>
<dbReference type="GO" id="GO:0051082">
    <property type="term" value="F:unfolded protein binding"/>
    <property type="evidence" value="ECO:0007669"/>
    <property type="project" value="InterPro"/>
</dbReference>